<protein>
    <submittedName>
        <fullName evidence="1">Uncharacterized protein</fullName>
    </submittedName>
</protein>
<evidence type="ECO:0000313" key="1">
    <source>
        <dbReference type="EMBL" id="CAH1449171.1"/>
    </source>
</evidence>
<organism evidence="1 2">
    <name type="scientific">Lactuca virosa</name>
    <dbReference type="NCBI Taxonomy" id="75947"/>
    <lineage>
        <taxon>Eukaryota</taxon>
        <taxon>Viridiplantae</taxon>
        <taxon>Streptophyta</taxon>
        <taxon>Embryophyta</taxon>
        <taxon>Tracheophyta</taxon>
        <taxon>Spermatophyta</taxon>
        <taxon>Magnoliopsida</taxon>
        <taxon>eudicotyledons</taxon>
        <taxon>Gunneridae</taxon>
        <taxon>Pentapetalae</taxon>
        <taxon>asterids</taxon>
        <taxon>campanulids</taxon>
        <taxon>Asterales</taxon>
        <taxon>Asteraceae</taxon>
        <taxon>Cichorioideae</taxon>
        <taxon>Cichorieae</taxon>
        <taxon>Lactucinae</taxon>
        <taxon>Lactuca</taxon>
    </lineage>
</organism>
<accession>A0AAU9PFX0</accession>
<proteinExistence type="predicted"/>
<dbReference type="Proteomes" id="UP001157418">
    <property type="component" value="Unassembled WGS sequence"/>
</dbReference>
<evidence type="ECO:0000313" key="2">
    <source>
        <dbReference type="Proteomes" id="UP001157418"/>
    </source>
</evidence>
<dbReference type="AlphaFoldDB" id="A0AAU9PFX0"/>
<keyword evidence="2" id="KW-1185">Reference proteome</keyword>
<name>A0AAU9PFX0_9ASTR</name>
<gene>
    <name evidence="1" type="ORF">LVIROSA_LOCUS34674</name>
</gene>
<dbReference type="EMBL" id="CAKMRJ010005634">
    <property type="protein sequence ID" value="CAH1449171.1"/>
    <property type="molecule type" value="Genomic_DNA"/>
</dbReference>
<reference evidence="1 2" key="1">
    <citation type="submission" date="2022-01" db="EMBL/GenBank/DDBJ databases">
        <authorList>
            <person name="Xiong W."/>
            <person name="Schranz E."/>
        </authorList>
    </citation>
    <scope>NUCLEOTIDE SEQUENCE [LARGE SCALE GENOMIC DNA]</scope>
</reference>
<sequence>MNFCCDVIQNLTITNYLQCSNSNRFGEEGKRDVAKFKILHLEEIPVQITKSRPSSNFILYFEAQFIMDD</sequence>
<comment type="caution">
    <text evidence="1">The sequence shown here is derived from an EMBL/GenBank/DDBJ whole genome shotgun (WGS) entry which is preliminary data.</text>
</comment>